<protein>
    <recommendedName>
        <fullName evidence="2 3">Segregation and condensation protein A</fullName>
    </recommendedName>
</protein>
<accession>A0A2S0KMT9</accession>
<dbReference type="KEGG" id="fsa:C5Q98_03385"/>
<dbReference type="GO" id="GO:0006260">
    <property type="term" value="P:DNA replication"/>
    <property type="evidence" value="ECO:0007669"/>
    <property type="project" value="UniProtKB-UniRule"/>
</dbReference>
<dbReference type="AlphaFoldDB" id="A0A2S0KMT9"/>
<comment type="subunit">
    <text evidence="3">Component of a cohesin-like complex composed of ScpA, ScpB and the Smc homodimer, in which ScpA and ScpB bind to the head domain of Smc. The presence of the three proteins is required for the association of the complex with DNA.</text>
</comment>
<dbReference type="GO" id="GO:0051301">
    <property type="term" value="P:cell division"/>
    <property type="evidence" value="ECO:0007669"/>
    <property type="project" value="UniProtKB-KW"/>
</dbReference>
<gene>
    <name evidence="3" type="primary">scpA</name>
    <name evidence="4" type="ORF">C5Q98_03385</name>
</gene>
<dbReference type="Pfam" id="PF02616">
    <property type="entry name" value="SMC_ScpA"/>
    <property type="match status" value="1"/>
</dbReference>
<dbReference type="PANTHER" id="PTHR33969:SF2">
    <property type="entry name" value="SEGREGATION AND CONDENSATION PROTEIN A"/>
    <property type="match status" value="1"/>
</dbReference>
<dbReference type="OrthoDB" id="9811016at2"/>
<evidence type="ECO:0000256" key="3">
    <source>
        <dbReference type="HAMAP-Rule" id="MF_01805"/>
    </source>
</evidence>
<dbReference type="RefSeq" id="WP_106012311.1">
    <property type="nucleotide sequence ID" value="NZ_CP027226.1"/>
</dbReference>
<dbReference type="HAMAP" id="MF_01805">
    <property type="entry name" value="ScpA"/>
    <property type="match status" value="1"/>
</dbReference>
<dbReference type="EMBL" id="CP027226">
    <property type="protein sequence ID" value="AVM42328.1"/>
    <property type="molecule type" value="Genomic_DNA"/>
</dbReference>
<keyword evidence="3" id="KW-0131">Cell cycle</keyword>
<reference evidence="5" key="1">
    <citation type="submission" date="2018-02" db="EMBL/GenBank/DDBJ databases">
        <authorList>
            <person name="Holder M.E."/>
            <person name="Ajami N.J."/>
            <person name="Petrosino J.F."/>
        </authorList>
    </citation>
    <scope>NUCLEOTIDE SEQUENCE [LARGE SCALE GENOMIC DNA]</scope>
    <source>
        <strain evidence="5">CCUG 47711</strain>
    </source>
</reference>
<keyword evidence="3" id="KW-0963">Cytoplasm</keyword>
<evidence type="ECO:0000313" key="4">
    <source>
        <dbReference type="EMBL" id="AVM42328.1"/>
    </source>
</evidence>
<organism evidence="4 5">
    <name type="scientific">Fastidiosipila sanguinis</name>
    <dbReference type="NCBI Taxonomy" id="236753"/>
    <lineage>
        <taxon>Bacteria</taxon>
        <taxon>Bacillati</taxon>
        <taxon>Bacillota</taxon>
        <taxon>Clostridia</taxon>
        <taxon>Eubacteriales</taxon>
        <taxon>Oscillospiraceae</taxon>
        <taxon>Fastidiosipila</taxon>
    </lineage>
</organism>
<evidence type="ECO:0000313" key="5">
    <source>
        <dbReference type="Proteomes" id="UP000237947"/>
    </source>
</evidence>
<dbReference type="Gene3D" id="6.10.250.2410">
    <property type="match status" value="1"/>
</dbReference>
<evidence type="ECO:0000256" key="1">
    <source>
        <dbReference type="ARBA" id="ARBA00022829"/>
    </source>
</evidence>
<dbReference type="GO" id="GO:0005737">
    <property type="term" value="C:cytoplasm"/>
    <property type="evidence" value="ECO:0007669"/>
    <property type="project" value="UniProtKB-SubCell"/>
</dbReference>
<evidence type="ECO:0000256" key="2">
    <source>
        <dbReference type="ARBA" id="ARBA00044777"/>
    </source>
</evidence>
<keyword evidence="5" id="KW-1185">Reference proteome</keyword>
<keyword evidence="3" id="KW-0132">Cell division</keyword>
<comment type="function">
    <text evidence="3">Participates in chromosomal partition during cell division. May act via the formation of a condensin-like complex containing Smc and ScpB that pull DNA away from mid-cell into both cell halves.</text>
</comment>
<dbReference type="InterPro" id="IPR003768">
    <property type="entry name" value="ScpA"/>
</dbReference>
<keyword evidence="1 3" id="KW-0159">Chromosome partition</keyword>
<sequence length="278" mass="32040">MSKIDNKKDINNIIGNEAKGPELHLGDFSGPLDLLLYLIDKNEIDLFDIPIAELTNQYLEYLTSLTEVDLNNIADFLAVASDLVQIKSKMILPSYKEDGSSEDPRDELVWKLLLYRRCKLIARQLEEREERYSGVIFRKRLPDNELGIEVKDKTVFYTDASEFKTFRFDEAVQNIAARNQARYQDLSEKINYIVKRKHLSILDQINNLNTQLNKHSIINFNNLYSKSESKAELLTGFLAVLELLKNNEIIATQKEAFADIILSKNNDEKNSNSKDETD</sequence>
<comment type="similarity">
    <text evidence="3">Belongs to the ScpA family.</text>
</comment>
<name>A0A2S0KMT9_9FIRM</name>
<dbReference type="Proteomes" id="UP000237947">
    <property type="component" value="Chromosome"/>
</dbReference>
<dbReference type="PANTHER" id="PTHR33969">
    <property type="entry name" value="SEGREGATION AND CONDENSATION PROTEIN A"/>
    <property type="match status" value="1"/>
</dbReference>
<comment type="subcellular location">
    <subcellularLocation>
        <location evidence="3">Cytoplasm</location>
    </subcellularLocation>
    <text evidence="3">Associated with two foci at the outer edges of the nucleoid region in young cells, and at four foci within both cell halves in older cells.</text>
</comment>
<dbReference type="GO" id="GO:0007059">
    <property type="term" value="P:chromosome segregation"/>
    <property type="evidence" value="ECO:0007669"/>
    <property type="project" value="UniProtKB-UniRule"/>
</dbReference>
<proteinExistence type="inferred from homology"/>